<name>A0A841INT7_9ACTN</name>
<dbReference type="AlphaFoldDB" id="A0A841INT7"/>
<evidence type="ECO:0000256" key="1">
    <source>
        <dbReference type="SAM" id="MobiDB-lite"/>
    </source>
</evidence>
<dbReference type="EMBL" id="JACHJO010000004">
    <property type="protein sequence ID" value="MBB6119764.1"/>
    <property type="molecule type" value="Genomic_DNA"/>
</dbReference>
<organism evidence="2 3">
    <name type="scientific">Nocardiopsis algeriensis</name>
    <dbReference type="NCBI Taxonomy" id="1478215"/>
    <lineage>
        <taxon>Bacteria</taxon>
        <taxon>Bacillati</taxon>
        <taxon>Actinomycetota</taxon>
        <taxon>Actinomycetes</taxon>
        <taxon>Streptosporangiales</taxon>
        <taxon>Nocardiopsidaceae</taxon>
        <taxon>Nocardiopsis</taxon>
    </lineage>
</organism>
<sequence>MVSPLTEDKTGPGEADRSGATAPELPQPTAQDLVPHLRGLARSLRERGGRRT</sequence>
<proteinExistence type="predicted"/>
<evidence type="ECO:0000313" key="2">
    <source>
        <dbReference type="EMBL" id="MBB6119764.1"/>
    </source>
</evidence>
<feature type="region of interest" description="Disordered" evidence="1">
    <location>
        <begin position="1"/>
        <end position="36"/>
    </location>
</feature>
<dbReference type="RefSeq" id="WP_184290134.1">
    <property type="nucleotide sequence ID" value="NZ_JACHJO010000004.1"/>
</dbReference>
<comment type="caution">
    <text evidence="2">The sequence shown here is derived from an EMBL/GenBank/DDBJ whole genome shotgun (WGS) entry which is preliminary data.</text>
</comment>
<reference evidence="2 3" key="1">
    <citation type="submission" date="2020-08" db="EMBL/GenBank/DDBJ databases">
        <title>Genomic Encyclopedia of Type Strains, Phase III (KMG-III): the genomes of soil and plant-associated and newly described type strains.</title>
        <authorList>
            <person name="Whitman W."/>
        </authorList>
    </citation>
    <scope>NUCLEOTIDE SEQUENCE [LARGE SCALE GENOMIC DNA]</scope>
    <source>
        <strain evidence="2 3">CECT 8712</strain>
    </source>
</reference>
<keyword evidence="3" id="KW-1185">Reference proteome</keyword>
<protein>
    <submittedName>
        <fullName evidence="2">Uncharacterized protein</fullName>
    </submittedName>
</protein>
<evidence type="ECO:0000313" key="3">
    <source>
        <dbReference type="Proteomes" id="UP000536604"/>
    </source>
</evidence>
<dbReference type="Proteomes" id="UP000536604">
    <property type="component" value="Unassembled WGS sequence"/>
</dbReference>
<feature type="compositionally biased region" description="Basic and acidic residues" evidence="1">
    <location>
        <begin position="1"/>
        <end position="17"/>
    </location>
</feature>
<gene>
    <name evidence="2" type="ORF">FHS13_001713</name>
</gene>
<accession>A0A841INT7</accession>